<dbReference type="Proteomes" id="UP000257136">
    <property type="component" value="Unassembled WGS sequence"/>
</dbReference>
<dbReference type="InterPro" id="IPR015422">
    <property type="entry name" value="PyrdxlP-dep_Trfase_small"/>
</dbReference>
<evidence type="ECO:0000256" key="5">
    <source>
        <dbReference type="PIRSR" id="PIRSR001434-2"/>
    </source>
</evidence>
<keyword evidence="8" id="KW-1185">Reference proteome</keyword>
<dbReference type="PIRSF" id="PIRSF001434">
    <property type="entry name" value="CGS"/>
    <property type="match status" value="1"/>
</dbReference>
<evidence type="ECO:0000256" key="4">
    <source>
        <dbReference type="ARBA" id="ARBA00022898"/>
    </source>
</evidence>
<comment type="similarity">
    <text evidence="2 6">Belongs to the trans-sulfuration enzymes family.</text>
</comment>
<dbReference type="GO" id="GO:0003961">
    <property type="term" value="F:O-acetylhomoserine aminocarboxypropyltransferase activity"/>
    <property type="evidence" value="ECO:0007669"/>
    <property type="project" value="TreeGrafter"/>
</dbReference>
<dbReference type="GO" id="GO:0030170">
    <property type="term" value="F:pyridoxal phosphate binding"/>
    <property type="evidence" value="ECO:0007669"/>
    <property type="project" value="InterPro"/>
</dbReference>
<name>A0A3E0EP43_9FLAO</name>
<dbReference type="InterPro" id="IPR015424">
    <property type="entry name" value="PyrdxlP-dep_Trfase"/>
</dbReference>
<accession>A0A3E0EP43</accession>
<evidence type="ECO:0000256" key="6">
    <source>
        <dbReference type="RuleBase" id="RU362118"/>
    </source>
</evidence>
<feature type="modified residue" description="N6-(pyridoxal phosphate)lysine" evidence="5">
    <location>
        <position position="208"/>
    </location>
</feature>
<dbReference type="FunFam" id="3.40.640.10:FF:000046">
    <property type="entry name" value="Cystathionine gamma-lyase"/>
    <property type="match status" value="1"/>
</dbReference>
<dbReference type="Gene3D" id="3.90.1150.10">
    <property type="entry name" value="Aspartate Aminotransferase, domain 1"/>
    <property type="match status" value="1"/>
</dbReference>
<dbReference type="GO" id="GO:0016829">
    <property type="term" value="F:lyase activity"/>
    <property type="evidence" value="ECO:0007669"/>
    <property type="project" value="UniProtKB-KW"/>
</dbReference>
<evidence type="ECO:0000256" key="2">
    <source>
        <dbReference type="ARBA" id="ARBA00009077"/>
    </source>
</evidence>
<dbReference type="PANTHER" id="PTHR43797:SF2">
    <property type="entry name" value="HOMOCYSTEINE_CYSTEINE SYNTHASE"/>
    <property type="match status" value="1"/>
</dbReference>
<keyword evidence="7" id="KW-0456">Lyase</keyword>
<organism evidence="7 8">
    <name type="scientific">Flavobacterium aquicola</name>
    <dbReference type="NCBI Taxonomy" id="1682742"/>
    <lineage>
        <taxon>Bacteria</taxon>
        <taxon>Pseudomonadati</taxon>
        <taxon>Bacteroidota</taxon>
        <taxon>Flavobacteriia</taxon>
        <taxon>Flavobacteriales</taxon>
        <taxon>Flavobacteriaceae</taxon>
        <taxon>Flavobacterium</taxon>
    </lineage>
</organism>
<dbReference type="Gene3D" id="3.40.640.10">
    <property type="entry name" value="Type I PLP-dependent aspartate aminotransferase-like (Major domain)"/>
    <property type="match status" value="1"/>
</dbReference>
<dbReference type="GO" id="GO:0004124">
    <property type="term" value="F:cysteine synthase activity"/>
    <property type="evidence" value="ECO:0007669"/>
    <property type="project" value="TreeGrafter"/>
</dbReference>
<dbReference type="EMBL" id="QUNI01000004">
    <property type="protein sequence ID" value="REG99500.1"/>
    <property type="molecule type" value="Genomic_DNA"/>
</dbReference>
<keyword evidence="4 5" id="KW-0663">Pyridoxal phosphate</keyword>
<dbReference type="RefSeq" id="WP_115812201.1">
    <property type="nucleotide sequence ID" value="NZ_QUNI01000004.1"/>
</dbReference>
<dbReference type="GO" id="GO:0005737">
    <property type="term" value="C:cytoplasm"/>
    <property type="evidence" value="ECO:0007669"/>
    <property type="project" value="TreeGrafter"/>
</dbReference>
<dbReference type="InterPro" id="IPR015421">
    <property type="entry name" value="PyrdxlP-dep_Trfase_major"/>
</dbReference>
<dbReference type="OrthoDB" id="9803729at2"/>
<dbReference type="AlphaFoldDB" id="A0A3E0EP43"/>
<dbReference type="GO" id="GO:0019346">
    <property type="term" value="P:transsulfuration"/>
    <property type="evidence" value="ECO:0007669"/>
    <property type="project" value="InterPro"/>
</dbReference>
<gene>
    <name evidence="7" type="ORF">C8P67_104118</name>
</gene>
<comment type="cofactor">
    <cofactor evidence="1 6">
        <name>pyridoxal 5'-phosphate</name>
        <dbReference type="ChEBI" id="CHEBI:597326"/>
    </cofactor>
</comment>
<dbReference type="GO" id="GO:0071269">
    <property type="term" value="P:L-homocysteine biosynthetic process"/>
    <property type="evidence" value="ECO:0007669"/>
    <property type="project" value="TreeGrafter"/>
</dbReference>
<keyword evidence="3" id="KW-0808">Transferase</keyword>
<dbReference type="NCBIfam" id="NF004609">
    <property type="entry name" value="PRK05939.1"/>
    <property type="match status" value="1"/>
</dbReference>
<dbReference type="GO" id="GO:0006535">
    <property type="term" value="P:cysteine biosynthetic process from serine"/>
    <property type="evidence" value="ECO:0007669"/>
    <property type="project" value="TreeGrafter"/>
</dbReference>
<dbReference type="Pfam" id="PF01053">
    <property type="entry name" value="Cys_Met_Meta_PP"/>
    <property type="match status" value="1"/>
</dbReference>
<reference evidence="7 8" key="1">
    <citation type="submission" date="2018-08" db="EMBL/GenBank/DDBJ databases">
        <title>Genomic Encyclopedia of Archaeal and Bacterial Type Strains, Phase II (KMG-II): from individual species to whole genera.</title>
        <authorList>
            <person name="Goeker M."/>
        </authorList>
    </citation>
    <scope>NUCLEOTIDE SEQUENCE [LARGE SCALE GENOMIC DNA]</scope>
    <source>
        <strain evidence="7 8">DSM 100880</strain>
    </source>
</reference>
<comment type="caution">
    <text evidence="7">The sequence shown here is derived from an EMBL/GenBank/DDBJ whole genome shotgun (WGS) entry which is preliminary data.</text>
</comment>
<protein>
    <submittedName>
        <fullName evidence="7">O-acetylhomoserine (Thiol)-lyase</fullName>
    </submittedName>
</protein>
<dbReference type="PANTHER" id="PTHR43797">
    <property type="entry name" value="HOMOCYSTEINE/CYSTEINE SYNTHASE"/>
    <property type="match status" value="1"/>
</dbReference>
<sequence length="412" mass="45167">MSSIKKGFTTTLLHSDRLLQPEFGALHQPVHTSVTWGFEDVNGLVDVFQNKKKGYAYSRQGNPTVNALENKITQMENGLSTVAFSTGMAAITAAFLSLLKKDDHVIASSFLFGNSRSIMQTLTEIGIEISFVDATNVKDIEQAYKPATRMVFVETIANPGTQVAQLDQIGDFCQQHKLIYIVDNTMTSPYLFKPVNVKASLVINSLTKYIGGHGDALGGSLTDTGLYDWNTFANIAPLIRESTAPAMHGITQIRKRGLRDGGGTLSPEAAHVISVGSETLALRLERTSNNALLLANFLSNHKLVKKVNYPGLESHPQHQTASELFKAFGGLMSFELSDEIDCLTFLNRLKVVVKSSNLGDTRTLAIPVAKTIFHELGAERRKEMGIDDSLIRLSIGIEDIDDLLEDFTQALY</sequence>
<evidence type="ECO:0000256" key="3">
    <source>
        <dbReference type="ARBA" id="ARBA00022679"/>
    </source>
</evidence>
<evidence type="ECO:0000313" key="8">
    <source>
        <dbReference type="Proteomes" id="UP000257136"/>
    </source>
</evidence>
<evidence type="ECO:0000313" key="7">
    <source>
        <dbReference type="EMBL" id="REG99500.1"/>
    </source>
</evidence>
<proteinExistence type="inferred from homology"/>
<dbReference type="InterPro" id="IPR006235">
    <property type="entry name" value="OAc-hSer/O-AcSer_sulfhydrylase"/>
</dbReference>
<dbReference type="SUPFAM" id="SSF53383">
    <property type="entry name" value="PLP-dependent transferases"/>
    <property type="match status" value="1"/>
</dbReference>
<dbReference type="InterPro" id="IPR000277">
    <property type="entry name" value="Cys/Met-Metab_PyrdxlP-dep_enz"/>
</dbReference>
<evidence type="ECO:0000256" key="1">
    <source>
        <dbReference type="ARBA" id="ARBA00001933"/>
    </source>
</evidence>